<dbReference type="GO" id="GO:0005576">
    <property type="term" value="C:extracellular region"/>
    <property type="evidence" value="ECO:0007669"/>
    <property type="project" value="UniProtKB-SubCell"/>
</dbReference>
<organism evidence="1 2">
    <name type="scientific">Jimgerdemannia flammicorona</name>
    <dbReference type="NCBI Taxonomy" id="994334"/>
    <lineage>
        <taxon>Eukaryota</taxon>
        <taxon>Fungi</taxon>
        <taxon>Fungi incertae sedis</taxon>
        <taxon>Mucoromycota</taxon>
        <taxon>Mucoromycotina</taxon>
        <taxon>Endogonomycetes</taxon>
        <taxon>Endogonales</taxon>
        <taxon>Endogonaceae</taxon>
        <taxon>Jimgerdemannia</taxon>
    </lineage>
</organism>
<dbReference type="Proteomes" id="UP000268093">
    <property type="component" value="Unassembled WGS sequence"/>
</dbReference>
<protein>
    <submittedName>
        <fullName evidence="1">Uncharacterized protein</fullName>
    </submittedName>
</protein>
<dbReference type="EMBL" id="RBNI01002383">
    <property type="protein sequence ID" value="RUP49356.1"/>
    <property type="molecule type" value="Genomic_DNA"/>
</dbReference>
<proteinExistence type="predicted"/>
<dbReference type="OrthoDB" id="2409492at2759"/>
<reference evidence="1 2" key="1">
    <citation type="journal article" date="2018" name="New Phytol.">
        <title>Phylogenomics of Endogonaceae and evolution of mycorrhizas within Mucoromycota.</title>
        <authorList>
            <person name="Chang Y."/>
            <person name="Desiro A."/>
            <person name="Na H."/>
            <person name="Sandor L."/>
            <person name="Lipzen A."/>
            <person name="Clum A."/>
            <person name="Barry K."/>
            <person name="Grigoriev I.V."/>
            <person name="Martin F.M."/>
            <person name="Stajich J.E."/>
            <person name="Smith M.E."/>
            <person name="Bonito G."/>
            <person name="Spatafora J.W."/>
        </authorList>
    </citation>
    <scope>NUCLEOTIDE SEQUENCE [LARGE SCALE GENOMIC DNA]</scope>
    <source>
        <strain evidence="1 2">GMNB39</strain>
    </source>
</reference>
<dbReference type="GO" id="GO:0043657">
    <property type="term" value="C:host cell"/>
    <property type="evidence" value="ECO:0007669"/>
    <property type="project" value="UniProtKB-SubCell"/>
</dbReference>
<gene>
    <name evidence="1" type="ORF">BC936DRAFT_142733</name>
</gene>
<feature type="non-terminal residue" evidence="1">
    <location>
        <position position="73"/>
    </location>
</feature>
<sequence length="73" mass="8309">MCLVYGDSVECAFPVDIRKSKLISHLKDKIKEKKAPYFNHIAADELTLYLVDMAVENPTLLKDLKLENNGNEN</sequence>
<evidence type="ECO:0000313" key="1">
    <source>
        <dbReference type="EMBL" id="RUP49356.1"/>
    </source>
</evidence>
<name>A0A433DEW4_9FUNG</name>
<accession>A0A433DEW4</accession>
<dbReference type="InterPro" id="IPR045379">
    <property type="entry name" value="Crinkler_N"/>
</dbReference>
<comment type="caution">
    <text evidence="1">The sequence shown here is derived from an EMBL/GenBank/DDBJ whole genome shotgun (WGS) entry which is preliminary data.</text>
</comment>
<keyword evidence="2" id="KW-1185">Reference proteome</keyword>
<dbReference type="Pfam" id="PF20147">
    <property type="entry name" value="Crinkler"/>
    <property type="match status" value="1"/>
</dbReference>
<evidence type="ECO:0000313" key="2">
    <source>
        <dbReference type="Proteomes" id="UP000268093"/>
    </source>
</evidence>